<organism evidence="2 3">
    <name type="scientific">Batillaria attramentaria</name>
    <dbReference type="NCBI Taxonomy" id="370345"/>
    <lineage>
        <taxon>Eukaryota</taxon>
        <taxon>Metazoa</taxon>
        <taxon>Spiralia</taxon>
        <taxon>Lophotrochozoa</taxon>
        <taxon>Mollusca</taxon>
        <taxon>Gastropoda</taxon>
        <taxon>Caenogastropoda</taxon>
        <taxon>Sorbeoconcha</taxon>
        <taxon>Cerithioidea</taxon>
        <taxon>Batillariidae</taxon>
        <taxon>Batillaria</taxon>
    </lineage>
</organism>
<protein>
    <submittedName>
        <fullName evidence="2">Uncharacterized protein</fullName>
    </submittedName>
</protein>
<evidence type="ECO:0000313" key="2">
    <source>
        <dbReference type="EMBL" id="KAK7506790.1"/>
    </source>
</evidence>
<feature type="compositionally biased region" description="Basic and acidic residues" evidence="1">
    <location>
        <begin position="125"/>
        <end position="137"/>
    </location>
</feature>
<sequence length="421" mass="46648">MDKCTHAKRLQTKTHLQVEQDKLVEEDDDLGDFSLVQRETEILRSYRKPPPPKNRARASRVPRALKTVDPKENPNALKDLVEQEEKELKQTAKKANGVTSPDNQQPSTGMHPSMLDDIDSTIAALHEKPDGGKKELSKSPSKGSSDRSREPSEEKVLGTETETSSSQSQPQLPKPNGKDQLSSALSREELAKSLAKELSKATSKEGLEKPLSKSVPPKPQRTDSPKSHSAGASPKLKGKGKDALVTKSQDNVSDAESRRGNEGTPMSLEGENTGRREVQNVFALIDPTVGGGSSVERDKSKIPVRASSSPTQPTAPLRPASGKDYKRFPLEDSLERGYFKCQAFVQQSLTRAADKTIMLLSREGRDISYMINYHKDQPVPFCLQDDTTDDNLEPQSRDRAHSDPTQQQEEKKEQKYHQTHL</sequence>
<dbReference type="AlphaFoldDB" id="A0ABD0M5I7"/>
<gene>
    <name evidence="2" type="ORF">BaRGS_00002265</name>
</gene>
<dbReference type="EMBL" id="JACVVK020000006">
    <property type="protein sequence ID" value="KAK7506790.1"/>
    <property type="molecule type" value="Genomic_DNA"/>
</dbReference>
<evidence type="ECO:0000256" key="1">
    <source>
        <dbReference type="SAM" id="MobiDB-lite"/>
    </source>
</evidence>
<feature type="compositionally biased region" description="Polar residues" evidence="1">
    <location>
        <begin position="97"/>
        <end position="110"/>
    </location>
</feature>
<dbReference type="Proteomes" id="UP001519460">
    <property type="component" value="Unassembled WGS sequence"/>
</dbReference>
<feature type="region of interest" description="Disordered" evidence="1">
    <location>
        <begin position="44"/>
        <end position="325"/>
    </location>
</feature>
<feature type="compositionally biased region" description="Basic and acidic residues" evidence="1">
    <location>
        <begin position="79"/>
        <end position="90"/>
    </location>
</feature>
<feature type="compositionally biased region" description="Low complexity" evidence="1">
    <location>
        <begin position="159"/>
        <end position="169"/>
    </location>
</feature>
<feature type="compositionally biased region" description="Basic and acidic residues" evidence="1">
    <location>
        <begin position="144"/>
        <end position="157"/>
    </location>
</feature>
<feature type="compositionally biased region" description="Basic and acidic residues" evidence="1">
    <location>
        <begin position="186"/>
        <end position="211"/>
    </location>
</feature>
<accession>A0ABD0M5I7</accession>
<comment type="caution">
    <text evidence="2">The sequence shown here is derived from an EMBL/GenBank/DDBJ whole genome shotgun (WGS) entry which is preliminary data.</text>
</comment>
<keyword evidence="3" id="KW-1185">Reference proteome</keyword>
<proteinExistence type="predicted"/>
<name>A0ABD0M5I7_9CAEN</name>
<feature type="region of interest" description="Disordered" evidence="1">
    <location>
        <begin position="381"/>
        <end position="421"/>
    </location>
</feature>
<feature type="compositionally biased region" description="Basic and acidic residues" evidence="1">
    <location>
        <begin position="395"/>
        <end position="421"/>
    </location>
</feature>
<reference evidence="2 3" key="1">
    <citation type="journal article" date="2023" name="Sci. Data">
        <title>Genome assembly of the Korean intertidal mud-creeper Batillaria attramentaria.</title>
        <authorList>
            <person name="Patra A.K."/>
            <person name="Ho P.T."/>
            <person name="Jun S."/>
            <person name="Lee S.J."/>
            <person name="Kim Y."/>
            <person name="Won Y.J."/>
        </authorList>
    </citation>
    <scope>NUCLEOTIDE SEQUENCE [LARGE SCALE GENOMIC DNA]</scope>
    <source>
        <strain evidence="2">Wonlab-2016</strain>
    </source>
</reference>
<evidence type="ECO:0000313" key="3">
    <source>
        <dbReference type="Proteomes" id="UP001519460"/>
    </source>
</evidence>